<sequence length="95" mass="10740">MGYATTLFAVSIDELRSAVGSQDQHLINRMRSETADEGRIAPDAGPRVKLCQNGEIYFNGVLVTWDEFIRQLGDPMWDGTELHEYTESFEVDGDR</sequence>
<organism evidence="1 2">
    <name type="scientific">Stieleria neptunia</name>
    <dbReference type="NCBI Taxonomy" id="2527979"/>
    <lineage>
        <taxon>Bacteria</taxon>
        <taxon>Pseudomonadati</taxon>
        <taxon>Planctomycetota</taxon>
        <taxon>Planctomycetia</taxon>
        <taxon>Pirellulales</taxon>
        <taxon>Pirellulaceae</taxon>
        <taxon>Stieleria</taxon>
    </lineage>
</organism>
<evidence type="ECO:0000313" key="2">
    <source>
        <dbReference type="Proteomes" id="UP000319004"/>
    </source>
</evidence>
<keyword evidence="2" id="KW-1185">Reference proteome</keyword>
<reference evidence="1 2" key="1">
    <citation type="submission" date="2019-03" db="EMBL/GenBank/DDBJ databases">
        <title>Deep-cultivation of Planctomycetes and their phenomic and genomic characterization uncovers novel biology.</title>
        <authorList>
            <person name="Wiegand S."/>
            <person name="Jogler M."/>
            <person name="Boedeker C."/>
            <person name="Pinto D."/>
            <person name="Vollmers J."/>
            <person name="Rivas-Marin E."/>
            <person name="Kohn T."/>
            <person name="Peeters S.H."/>
            <person name="Heuer A."/>
            <person name="Rast P."/>
            <person name="Oberbeckmann S."/>
            <person name="Bunk B."/>
            <person name="Jeske O."/>
            <person name="Meyerdierks A."/>
            <person name="Storesund J.E."/>
            <person name="Kallscheuer N."/>
            <person name="Luecker S."/>
            <person name="Lage O.M."/>
            <person name="Pohl T."/>
            <person name="Merkel B.J."/>
            <person name="Hornburger P."/>
            <person name="Mueller R.-W."/>
            <person name="Bruemmer F."/>
            <person name="Labrenz M."/>
            <person name="Spormann A.M."/>
            <person name="Op den Camp H."/>
            <person name="Overmann J."/>
            <person name="Amann R."/>
            <person name="Jetten M.S.M."/>
            <person name="Mascher T."/>
            <person name="Medema M.H."/>
            <person name="Devos D.P."/>
            <person name="Kaster A.-K."/>
            <person name="Ovreas L."/>
            <person name="Rohde M."/>
            <person name="Galperin M.Y."/>
            <person name="Jogler C."/>
        </authorList>
    </citation>
    <scope>NUCLEOTIDE SEQUENCE [LARGE SCALE GENOMIC DNA]</scope>
    <source>
        <strain evidence="1 2">Enr13</strain>
    </source>
</reference>
<dbReference type="AlphaFoldDB" id="A0A518HY58"/>
<evidence type="ECO:0000313" key="1">
    <source>
        <dbReference type="EMBL" id="QDV45786.1"/>
    </source>
</evidence>
<dbReference type="Proteomes" id="UP000319004">
    <property type="component" value="Chromosome"/>
</dbReference>
<gene>
    <name evidence="1" type="ORF">Enr13x_56660</name>
</gene>
<accession>A0A518HY58</accession>
<dbReference type="EMBL" id="CP037423">
    <property type="protein sequence ID" value="QDV45786.1"/>
    <property type="molecule type" value="Genomic_DNA"/>
</dbReference>
<name>A0A518HY58_9BACT</name>
<dbReference type="KEGG" id="snep:Enr13x_56660"/>
<proteinExistence type="predicted"/>
<protein>
    <submittedName>
        <fullName evidence="1">Uncharacterized protein</fullName>
    </submittedName>
</protein>